<organism evidence="1 2">
    <name type="scientific">Tanacetum coccineum</name>
    <dbReference type="NCBI Taxonomy" id="301880"/>
    <lineage>
        <taxon>Eukaryota</taxon>
        <taxon>Viridiplantae</taxon>
        <taxon>Streptophyta</taxon>
        <taxon>Embryophyta</taxon>
        <taxon>Tracheophyta</taxon>
        <taxon>Spermatophyta</taxon>
        <taxon>Magnoliopsida</taxon>
        <taxon>eudicotyledons</taxon>
        <taxon>Gunneridae</taxon>
        <taxon>Pentapetalae</taxon>
        <taxon>asterids</taxon>
        <taxon>campanulids</taxon>
        <taxon>Asterales</taxon>
        <taxon>Asteraceae</taxon>
        <taxon>Asteroideae</taxon>
        <taxon>Anthemideae</taxon>
        <taxon>Anthemidinae</taxon>
        <taxon>Tanacetum</taxon>
    </lineage>
</organism>
<evidence type="ECO:0000313" key="1">
    <source>
        <dbReference type="EMBL" id="GJS74339.1"/>
    </source>
</evidence>
<proteinExistence type="predicted"/>
<sequence>MMFISIAAPGSSNILASYAIDEIAEFSGETEVPKFMKFFILQEISEARRYASVLYDEALTVRTCLAQVNAMISEIEAMDDQEDVFDSLMSLRDSRSITNDKLLGLNDMIAEAEEEISSKEGHVKIMDATINFEYGSGMMGCLLTKDCPMRCSLRSVKGLFRIVVVGFATQRHFLYIVSKKCGFGYIEGPVYRPWLEQSVDRFDFENLQIRKLQLAESFPDVFNYHSDKKINNGMVTDVRSISEDYRIASEINRVVREVNNVVVEKDQFLEELHSLGVRPVPAKMVKFLKEIQMKDRETMSKLQILKREMKLNARKKGEGGVWSSAFAGLMCDLCFSLRISLSKKRRLIAELEALGERGDAIRSLDHMRDIVARDSCTLGVLEQLLARTHVGMRLKDGYVADMEERSRLS</sequence>
<comment type="caution">
    <text evidence="1">The sequence shown here is derived from an EMBL/GenBank/DDBJ whole genome shotgun (WGS) entry which is preliminary data.</text>
</comment>
<name>A0ABQ4Y9H6_9ASTR</name>
<dbReference type="EMBL" id="BQNB010010224">
    <property type="protein sequence ID" value="GJS74339.1"/>
    <property type="molecule type" value="Genomic_DNA"/>
</dbReference>
<evidence type="ECO:0000313" key="2">
    <source>
        <dbReference type="Proteomes" id="UP001151760"/>
    </source>
</evidence>
<reference evidence="1" key="2">
    <citation type="submission" date="2022-01" db="EMBL/GenBank/DDBJ databases">
        <authorList>
            <person name="Yamashiro T."/>
            <person name="Shiraishi A."/>
            <person name="Satake H."/>
            <person name="Nakayama K."/>
        </authorList>
    </citation>
    <scope>NUCLEOTIDE SEQUENCE</scope>
</reference>
<gene>
    <name evidence="1" type="ORF">Tco_0707180</name>
</gene>
<keyword evidence="2" id="KW-1185">Reference proteome</keyword>
<reference evidence="1" key="1">
    <citation type="journal article" date="2022" name="Int. J. Mol. Sci.">
        <title>Draft Genome of Tanacetum Coccineum: Genomic Comparison of Closely Related Tanacetum-Family Plants.</title>
        <authorList>
            <person name="Yamashiro T."/>
            <person name="Shiraishi A."/>
            <person name="Nakayama K."/>
            <person name="Satake H."/>
        </authorList>
    </citation>
    <scope>NUCLEOTIDE SEQUENCE</scope>
</reference>
<accession>A0ABQ4Y9H6</accession>
<protein>
    <submittedName>
        <fullName evidence="1">Uncharacterized protein</fullName>
    </submittedName>
</protein>
<dbReference type="Proteomes" id="UP001151760">
    <property type="component" value="Unassembled WGS sequence"/>
</dbReference>